<protein>
    <recommendedName>
        <fullName evidence="3">B box-type domain-containing protein</fullName>
    </recommendedName>
</protein>
<proteinExistence type="predicted"/>
<reference evidence="1 2" key="1">
    <citation type="journal article" date="2021" name="Int. J. Syst. Evol. Microbiol.">
        <title>Reticulibacter mediterranei gen. nov., sp. nov., within the new family Reticulibacteraceae fam. nov., and Ktedonospora formicarum gen. nov., sp. nov., Ktedonobacter robiniae sp. nov., Dictyobacter formicarum sp. nov. and Dictyobacter arantiisoli sp. nov., belonging to the class Ktedonobacteria.</title>
        <authorList>
            <person name="Yabe S."/>
            <person name="Zheng Y."/>
            <person name="Wang C.M."/>
            <person name="Sakai Y."/>
            <person name="Abe K."/>
            <person name="Yokota A."/>
            <person name="Donadio S."/>
            <person name="Cavaletti L."/>
            <person name="Monciardini P."/>
        </authorList>
    </citation>
    <scope>NUCLEOTIDE SEQUENCE [LARGE SCALE GENOMIC DNA]</scope>
    <source>
        <strain evidence="1 2">SOSP1-30</strain>
    </source>
</reference>
<evidence type="ECO:0008006" key="3">
    <source>
        <dbReference type="Google" id="ProtNLM"/>
    </source>
</evidence>
<name>A0ABQ3UVW9_9CHLR</name>
<accession>A0ABQ3UVW9</accession>
<gene>
    <name evidence="1" type="ORF">KSB_52070</name>
</gene>
<evidence type="ECO:0000313" key="2">
    <source>
        <dbReference type="Proteomes" id="UP000654345"/>
    </source>
</evidence>
<keyword evidence="2" id="KW-1185">Reference proteome</keyword>
<organism evidence="1 2">
    <name type="scientific">Ktedonobacter robiniae</name>
    <dbReference type="NCBI Taxonomy" id="2778365"/>
    <lineage>
        <taxon>Bacteria</taxon>
        <taxon>Bacillati</taxon>
        <taxon>Chloroflexota</taxon>
        <taxon>Ktedonobacteria</taxon>
        <taxon>Ktedonobacterales</taxon>
        <taxon>Ktedonobacteraceae</taxon>
        <taxon>Ktedonobacter</taxon>
    </lineage>
</organism>
<dbReference type="Proteomes" id="UP000654345">
    <property type="component" value="Unassembled WGS sequence"/>
</dbReference>
<dbReference type="EMBL" id="BNJG01000002">
    <property type="protein sequence ID" value="GHO56732.1"/>
    <property type="molecule type" value="Genomic_DNA"/>
</dbReference>
<sequence length="84" mass="9488">MTLPKDTETCSSCGAQTMICSHCRRIYCPCCDLHHVQEDSKGELYWGCDYFDGLPNDSYTGHRYDNSAATPVDDAGDWVPWIYA</sequence>
<evidence type="ECO:0000313" key="1">
    <source>
        <dbReference type="EMBL" id="GHO56732.1"/>
    </source>
</evidence>
<comment type="caution">
    <text evidence="1">The sequence shown here is derived from an EMBL/GenBank/DDBJ whole genome shotgun (WGS) entry which is preliminary data.</text>
</comment>